<dbReference type="PANTHER" id="PTHR31881">
    <property type="match status" value="1"/>
</dbReference>
<evidence type="ECO:0000256" key="1">
    <source>
        <dbReference type="SAM" id="Phobius"/>
    </source>
</evidence>
<evidence type="ECO:0000313" key="2">
    <source>
        <dbReference type="EMBL" id="KAJ0984156.1"/>
    </source>
</evidence>
<accession>A0A9D5D2D0</accession>
<proteinExistence type="predicted"/>
<reference evidence="2" key="2">
    <citation type="journal article" date="2022" name="Hortic Res">
        <title>The genome of Dioscorea zingiberensis sheds light on the biosynthesis, origin and evolution of the medicinally important diosgenin saponins.</title>
        <authorList>
            <person name="Li Y."/>
            <person name="Tan C."/>
            <person name="Li Z."/>
            <person name="Guo J."/>
            <person name="Li S."/>
            <person name="Chen X."/>
            <person name="Wang C."/>
            <person name="Dai X."/>
            <person name="Yang H."/>
            <person name="Song W."/>
            <person name="Hou L."/>
            <person name="Xu J."/>
            <person name="Tong Z."/>
            <person name="Xu A."/>
            <person name="Yuan X."/>
            <person name="Wang W."/>
            <person name="Yang Q."/>
            <person name="Chen L."/>
            <person name="Sun Z."/>
            <person name="Wang K."/>
            <person name="Pan B."/>
            <person name="Chen J."/>
            <person name="Bao Y."/>
            <person name="Liu F."/>
            <person name="Qi X."/>
            <person name="Gang D.R."/>
            <person name="Wen J."/>
            <person name="Li J."/>
        </authorList>
    </citation>
    <scope>NUCLEOTIDE SEQUENCE</scope>
    <source>
        <strain evidence="2">Dzin_1.0</strain>
    </source>
</reference>
<keyword evidence="1" id="KW-0812">Transmembrane</keyword>
<dbReference type="AlphaFoldDB" id="A0A9D5D2D0"/>
<name>A0A9D5D2D0_9LILI</name>
<keyword evidence="1" id="KW-1133">Transmembrane helix</keyword>
<evidence type="ECO:0000313" key="3">
    <source>
        <dbReference type="Proteomes" id="UP001085076"/>
    </source>
</evidence>
<feature type="transmembrane region" description="Helical" evidence="1">
    <location>
        <begin position="187"/>
        <end position="209"/>
    </location>
</feature>
<reference evidence="2" key="1">
    <citation type="submission" date="2021-03" db="EMBL/GenBank/DDBJ databases">
        <authorList>
            <person name="Li Z."/>
            <person name="Yang C."/>
        </authorList>
    </citation>
    <scope>NUCLEOTIDE SEQUENCE</scope>
    <source>
        <strain evidence="2">Dzin_1.0</strain>
        <tissue evidence="2">Leaf</tissue>
    </source>
</reference>
<comment type="caution">
    <text evidence="2">The sequence shown here is derived from an EMBL/GenBank/DDBJ whole genome shotgun (WGS) entry which is preliminary data.</text>
</comment>
<feature type="transmembrane region" description="Helical" evidence="1">
    <location>
        <begin position="114"/>
        <end position="135"/>
    </location>
</feature>
<dbReference type="EMBL" id="JAGGNH010000001">
    <property type="protein sequence ID" value="KAJ0984156.1"/>
    <property type="molecule type" value="Genomic_DNA"/>
</dbReference>
<keyword evidence="3" id="KW-1185">Reference proteome</keyword>
<dbReference type="Proteomes" id="UP001085076">
    <property type="component" value="Miscellaneous, Linkage group lg01"/>
</dbReference>
<protein>
    <recommendedName>
        <fullName evidence="4">DUF599 domain-containing protein</fullName>
    </recommendedName>
</protein>
<keyword evidence="1" id="KW-0472">Membrane</keyword>
<dbReference type="Pfam" id="PF04654">
    <property type="entry name" value="DUF599"/>
    <property type="match status" value="1"/>
</dbReference>
<gene>
    <name evidence="2" type="ORF">J5N97_002512</name>
</gene>
<evidence type="ECO:0008006" key="4">
    <source>
        <dbReference type="Google" id="ProtNLM"/>
    </source>
</evidence>
<organism evidence="2 3">
    <name type="scientific">Dioscorea zingiberensis</name>
    <dbReference type="NCBI Taxonomy" id="325984"/>
    <lineage>
        <taxon>Eukaryota</taxon>
        <taxon>Viridiplantae</taxon>
        <taxon>Streptophyta</taxon>
        <taxon>Embryophyta</taxon>
        <taxon>Tracheophyta</taxon>
        <taxon>Spermatophyta</taxon>
        <taxon>Magnoliopsida</taxon>
        <taxon>Liliopsida</taxon>
        <taxon>Dioscoreales</taxon>
        <taxon>Dioscoreaceae</taxon>
        <taxon>Dioscorea</taxon>
    </lineage>
</organism>
<dbReference type="PANTHER" id="PTHR31881:SF6">
    <property type="entry name" value="OS09G0494600 PROTEIN"/>
    <property type="match status" value="1"/>
</dbReference>
<dbReference type="InterPro" id="IPR006747">
    <property type="entry name" value="DUF599"/>
</dbReference>
<feature type="transmembrane region" description="Helical" evidence="1">
    <location>
        <begin position="71"/>
        <end position="93"/>
    </location>
</feature>
<sequence length="236" mass="26226">MDVILVPMGLLCSILYHGWLWHKVRSQPLQTIIGINSAGRRLWAISMIRDNEKKNIVAVQTMRNCIMGSTLMATTSILLCSGLAAIISSTYSVKRAVGDIVFGAHGELMVALKYVLLLLIFLFAFLCYSLSIRFINQVNFLINIPFSDFDDVGAASPVRCEHILDMLDRGFVLNTIGNRLFYTAVPLLLWIFGPLLLFLCSIAMVLLLYNLDMPSKAAAGLLRPVVGDDDQNCMHV</sequence>
<dbReference type="OrthoDB" id="761598at2759"/>